<dbReference type="InterPro" id="IPR032675">
    <property type="entry name" value="LRR_dom_sf"/>
</dbReference>
<gene>
    <name evidence="1" type="ORF">OSB1V03_LOCUS834</name>
</gene>
<name>A0A7R9KED8_9ACAR</name>
<dbReference type="SUPFAM" id="SSF52058">
    <property type="entry name" value="L domain-like"/>
    <property type="match status" value="1"/>
</dbReference>
<proteinExistence type="predicted"/>
<dbReference type="EMBL" id="CAJPIZ010000209">
    <property type="protein sequence ID" value="CAG2100774.1"/>
    <property type="molecule type" value="Genomic_DNA"/>
</dbReference>
<keyword evidence="2" id="KW-1185">Reference proteome</keyword>
<organism evidence="1">
    <name type="scientific">Medioppia subpectinata</name>
    <dbReference type="NCBI Taxonomy" id="1979941"/>
    <lineage>
        <taxon>Eukaryota</taxon>
        <taxon>Metazoa</taxon>
        <taxon>Ecdysozoa</taxon>
        <taxon>Arthropoda</taxon>
        <taxon>Chelicerata</taxon>
        <taxon>Arachnida</taxon>
        <taxon>Acari</taxon>
        <taxon>Acariformes</taxon>
        <taxon>Sarcoptiformes</taxon>
        <taxon>Oribatida</taxon>
        <taxon>Brachypylina</taxon>
        <taxon>Oppioidea</taxon>
        <taxon>Oppiidae</taxon>
        <taxon>Medioppia</taxon>
    </lineage>
</organism>
<accession>A0A7R9KED8</accession>
<dbReference type="AlphaFoldDB" id="A0A7R9KED8"/>
<evidence type="ECO:0000313" key="1">
    <source>
        <dbReference type="EMBL" id="CAD7620344.1"/>
    </source>
</evidence>
<dbReference type="Gene3D" id="3.80.10.10">
    <property type="entry name" value="Ribonuclease Inhibitor"/>
    <property type="match status" value="1"/>
</dbReference>
<sequence>MAATLVTLILRGTGITNFNFDLTAYAKLELLDLSETPGLRKFEPSNALPATLMNIFMNGCSLDKFSPKTMGYLIKASSVGLAIAQSARYGCYSGTIPGCKCTSGPSAGDYVYKSTLQCTDSVGPAEDFGVSLWRTGGYYFDNFVVEGYPNARLPDRPFVAQTVIKRVIIRDSKQLEAFGSGAEPGVSLFTNLTPGLATLIIANCPSIREQEWPSIAKQLAGQRGVNSTDMDVIGLQHLVVVNSKLDDISLIQDLAPNLETLSLRNTGITSVKHDFRPYSRLRVLDLSDTPGLKRFAITGQLSPTLHNVLLNNCDLRTFNLATLEQLTMVDFVALAGK</sequence>
<protein>
    <submittedName>
        <fullName evidence="1">Uncharacterized protein</fullName>
    </submittedName>
</protein>
<dbReference type="EMBL" id="OC854784">
    <property type="protein sequence ID" value="CAD7620344.1"/>
    <property type="molecule type" value="Genomic_DNA"/>
</dbReference>
<reference evidence="1" key="1">
    <citation type="submission" date="2020-11" db="EMBL/GenBank/DDBJ databases">
        <authorList>
            <person name="Tran Van P."/>
        </authorList>
    </citation>
    <scope>NUCLEOTIDE SEQUENCE</scope>
</reference>
<dbReference type="OrthoDB" id="676979at2759"/>
<dbReference type="Proteomes" id="UP000759131">
    <property type="component" value="Unassembled WGS sequence"/>
</dbReference>
<evidence type="ECO:0000313" key="2">
    <source>
        <dbReference type="Proteomes" id="UP000759131"/>
    </source>
</evidence>